<accession>A0ACC1HJ80</accession>
<comment type="caution">
    <text evidence="1">The sequence shown here is derived from an EMBL/GenBank/DDBJ whole genome shotgun (WGS) entry which is preliminary data.</text>
</comment>
<evidence type="ECO:0000313" key="2">
    <source>
        <dbReference type="Proteomes" id="UP001145114"/>
    </source>
</evidence>
<sequence length="67" mass="7368">IEDYKTESSIRISELEDHIRRLISPSQSSSSSATTDGDRFVADLPGATGREAREPQPAEGGSRRVFF</sequence>
<dbReference type="EMBL" id="JAMZIH010003836">
    <property type="protein sequence ID" value="KAJ1676589.1"/>
    <property type="molecule type" value="Genomic_DNA"/>
</dbReference>
<feature type="non-terminal residue" evidence="1">
    <location>
        <position position="1"/>
    </location>
</feature>
<gene>
    <name evidence="1" type="ORF">EV182_007886</name>
</gene>
<keyword evidence="2" id="KW-1185">Reference proteome</keyword>
<name>A0ACC1HJ80_9FUNG</name>
<reference evidence="1" key="1">
    <citation type="submission" date="2022-06" db="EMBL/GenBank/DDBJ databases">
        <title>Phylogenomic reconstructions and comparative analyses of Kickxellomycotina fungi.</title>
        <authorList>
            <person name="Reynolds N.K."/>
            <person name="Stajich J.E."/>
            <person name="Barry K."/>
            <person name="Grigoriev I.V."/>
            <person name="Crous P."/>
            <person name="Smith M.E."/>
        </authorList>
    </citation>
    <scope>NUCLEOTIDE SEQUENCE</scope>
    <source>
        <strain evidence="1">RSA 2271</strain>
    </source>
</reference>
<protein>
    <submittedName>
        <fullName evidence="1">Uncharacterized protein</fullName>
    </submittedName>
</protein>
<organism evidence="1 2">
    <name type="scientific">Spiromyces aspiralis</name>
    <dbReference type="NCBI Taxonomy" id="68401"/>
    <lineage>
        <taxon>Eukaryota</taxon>
        <taxon>Fungi</taxon>
        <taxon>Fungi incertae sedis</taxon>
        <taxon>Zoopagomycota</taxon>
        <taxon>Kickxellomycotina</taxon>
        <taxon>Kickxellomycetes</taxon>
        <taxon>Kickxellales</taxon>
        <taxon>Kickxellaceae</taxon>
        <taxon>Spiromyces</taxon>
    </lineage>
</organism>
<evidence type="ECO:0000313" key="1">
    <source>
        <dbReference type="EMBL" id="KAJ1676589.1"/>
    </source>
</evidence>
<dbReference type="Proteomes" id="UP001145114">
    <property type="component" value="Unassembled WGS sequence"/>
</dbReference>
<proteinExistence type="predicted"/>